<evidence type="ECO:0000256" key="2">
    <source>
        <dbReference type="ARBA" id="ARBA00012587"/>
    </source>
</evidence>
<evidence type="ECO:0000256" key="4">
    <source>
        <dbReference type="ARBA" id="ARBA00023316"/>
    </source>
</evidence>
<dbReference type="EMBL" id="CP021404">
    <property type="protein sequence ID" value="ATI40661.1"/>
    <property type="molecule type" value="Genomic_DNA"/>
</dbReference>
<reference evidence="7 8" key="1">
    <citation type="submission" date="2017-05" db="EMBL/GenBank/DDBJ databases">
        <title>Comparative genomic and metabolic analysis of manganese-oxidizing mechanisms in Celeribater manganoxidans DY25T: its adaption to the environment of polymetallic nodule.</title>
        <authorList>
            <person name="Wang X."/>
        </authorList>
    </citation>
    <scope>NUCLEOTIDE SEQUENCE [LARGE SCALE GENOMIC DNA]</scope>
    <source>
        <strain evidence="7 8">DY25</strain>
    </source>
</reference>
<dbReference type="GO" id="GO:0004553">
    <property type="term" value="F:hydrolase activity, hydrolyzing O-glycosyl compounds"/>
    <property type="evidence" value="ECO:0007669"/>
    <property type="project" value="InterPro"/>
</dbReference>
<dbReference type="PANTHER" id="PTHR30124">
    <property type="entry name" value="MEMBRANE-BOUND LYTIC MUREIN TRANSGLYCOSYLASE A"/>
    <property type="match status" value="1"/>
</dbReference>
<dbReference type="GO" id="GO:0019867">
    <property type="term" value="C:outer membrane"/>
    <property type="evidence" value="ECO:0007669"/>
    <property type="project" value="InterPro"/>
</dbReference>
<sequence length="303" mass="32084">MSAIGAGGPLTTLPGWDSDDHAAALAAFVLSADQFDPAMAEVARKADDPRAFFEAQFQPAPFSAEAGLLTGYYEPELDGARERGDGFEVPVLGLPAGDGPLPDRAAIEAGALDGAAPVLCWLPHMVDLFFLQVQGSGRVRFSDGTVLRLGFAGRNGHPYRSIGQTLIARGVLEETRISADAVRQWIHANPEPGRALMHENPSYVFFAPLDLPAESGPLGAMGVPVTPMRSIAVDPVHMTLGRPIWMVAQGHAPRLVIAQDSGSAIKGVHRADLFHGSGTEAGLRAGALKTPVHLMPLRRRRGA</sequence>
<dbReference type="Proteomes" id="UP000219050">
    <property type="component" value="Chromosome"/>
</dbReference>
<dbReference type="PIRSF" id="PIRSF019422">
    <property type="entry name" value="MltA"/>
    <property type="match status" value="1"/>
</dbReference>
<dbReference type="CDD" id="cd14668">
    <property type="entry name" value="mlta_B"/>
    <property type="match status" value="1"/>
</dbReference>
<evidence type="ECO:0000259" key="6">
    <source>
        <dbReference type="SMART" id="SM00925"/>
    </source>
</evidence>
<accession>A0A291LVD9</accession>
<dbReference type="InterPro" id="IPR036908">
    <property type="entry name" value="RlpA-like_sf"/>
</dbReference>
<dbReference type="SMART" id="SM00925">
    <property type="entry name" value="MltA"/>
    <property type="match status" value="1"/>
</dbReference>
<dbReference type="AlphaFoldDB" id="A0A291LVD9"/>
<comment type="catalytic activity">
    <reaction evidence="1">
        <text>Exolytic cleavage of the (1-&gt;4)-beta-glycosidic linkage between N-acetylmuramic acid (MurNAc) and N-acetylglucosamine (GlcNAc) residues in peptidoglycan, from either the reducing or the non-reducing ends of the peptidoglycan chains, with concomitant formation of a 1,6-anhydrobond in the MurNAc residue.</text>
        <dbReference type="EC" id="4.2.2.n1"/>
    </reaction>
</comment>
<dbReference type="CDD" id="cd14485">
    <property type="entry name" value="mltA_like_LT_A"/>
    <property type="match status" value="1"/>
</dbReference>
<dbReference type="Gene3D" id="2.40.40.10">
    <property type="entry name" value="RlpA-like domain"/>
    <property type="match status" value="1"/>
</dbReference>
<keyword evidence="3" id="KW-0456">Lyase</keyword>
<dbReference type="GO" id="GO:0009253">
    <property type="term" value="P:peptidoglycan catabolic process"/>
    <property type="evidence" value="ECO:0007669"/>
    <property type="project" value="TreeGrafter"/>
</dbReference>
<dbReference type="KEGG" id="cmag:CBW24_00630"/>
<protein>
    <recommendedName>
        <fullName evidence="2">peptidoglycan lytic exotransglycosylase</fullName>
        <ecNumber evidence="2">4.2.2.n1</ecNumber>
    </recommendedName>
    <alternativeName>
        <fullName evidence="5">Murein hydrolase A</fullName>
    </alternativeName>
</protein>
<dbReference type="GO" id="GO:0009254">
    <property type="term" value="P:peptidoglycan turnover"/>
    <property type="evidence" value="ECO:0007669"/>
    <property type="project" value="InterPro"/>
</dbReference>
<keyword evidence="4" id="KW-0961">Cell wall biogenesis/degradation</keyword>
<dbReference type="Pfam" id="PF03562">
    <property type="entry name" value="MltA"/>
    <property type="match status" value="1"/>
</dbReference>
<dbReference type="InterPro" id="IPR026044">
    <property type="entry name" value="MltA"/>
</dbReference>
<dbReference type="EC" id="4.2.2.n1" evidence="2"/>
<evidence type="ECO:0000313" key="7">
    <source>
        <dbReference type="EMBL" id="ATI40661.1"/>
    </source>
</evidence>
<evidence type="ECO:0000256" key="3">
    <source>
        <dbReference type="ARBA" id="ARBA00023239"/>
    </source>
</evidence>
<organism evidence="7 8">
    <name type="scientific">Pacificitalea manganoxidans</name>
    <dbReference type="NCBI Taxonomy" id="1411902"/>
    <lineage>
        <taxon>Bacteria</taxon>
        <taxon>Pseudomonadati</taxon>
        <taxon>Pseudomonadota</taxon>
        <taxon>Alphaproteobacteria</taxon>
        <taxon>Rhodobacterales</taxon>
        <taxon>Paracoccaceae</taxon>
        <taxon>Pacificitalea</taxon>
    </lineage>
</organism>
<name>A0A291LVD9_9RHOB</name>
<dbReference type="Gene3D" id="2.40.240.50">
    <property type="entry name" value="Barwin-like endoglucanases"/>
    <property type="match status" value="1"/>
</dbReference>
<dbReference type="Pfam" id="PF06725">
    <property type="entry name" value="3D"/>
    <property type="match status" value="1"/>
</dbReference>
<dbReference type="GO" id="GO:0071555">
    <property type="term" value="P:cell wall organization"/>
    <property type="evidence" value="ECO:0007669"/>
    <property type="project" value="UniProtKB-KW"/>
</dbReference>
<dbReference type="SUPFAM" id="SSF50685">
    <property type="entry name" value="Barwin-like endoglucanases"/>
    <property type="match status" value="1"/>
</dbReference>
<gene>
    <name evidence="7" type="ORF">CBW24_00630</name>
</gene>
<proteinExistence type="predicted"/>
<dbReference type="RefSeq" id="WP_097372334.1">
    <property type="nucleotide sequence ID" value="NZ_CP021404.1"/>
</dbReference>
<evidence type="ECO:0000313" key="8">
    <source>
        <dbReference type="Proteomes" id="UP000219050"/>
    </source>
</evidence>
<evidence type="ECO:0000256" key="5">
    <source>
        <dbReference type="ARBA" id="ARBA00030918"/>
    </source>
</evidence>
<dbReference type="OrthoDB" id="9783686at2"/>
<dbReference type="GO" id="GO:0008933">
    <property type="term" value="F:peptidoglycan lytic transglycosylase activity"/>
    <property type="evidence" value="ECO:0007669"/>
    <property type="project" value="TreeGrafter"/>
</dbReference>
<evidence type="ECO:0000256" key="1">
    <source>
        <dbReference type="ARBA" id="ARBA00001420"/>
    </source>
</evidence>
<feature type="domain" description="Lytic transglycosylase MltA" evidence="6">
    <location>
        <begin position="76"/>
        <end position="207"/>
    </location>
</feature>
<dbReference type="InterPro" id="IPR010611">
    <property type="entry name" value="3D_dom"/>
</dbReference>
<keyword evidence="8" id="KW-1185">Reference proteome</keyword>
<dbReference type="PANTHER" id="PTHR30124:SF0">
    <property type="entry name" value="MEMBRANE-BOUND LYTIC MUREIN TRANSGLYCOSYLASE A"/>
    <property type="match status" value="1"/>
</dbReference>
<dbReference type="InterPro" id="IPR005300">
    <property type="entry name" value="MltA_B"/>
</dbReference>